<evidence type="ECO:0000259" key="5">
    <source>
        <dbReference type="Pfam" id="PF05198"/>
    </source>
</evidence>
<evidence type="ECO:0000256" key="4">
    <source>
        <dbReference type="SAM" id="MobiDB-lite"/>
    </source>
</evidence>
<dbReference type="AlphaFoldDB" id="A0A199VRM9"/>
<feature type="compositionally biased region" description="Basic and acidic residues" evidence="4">
    <location>
        <begin position="510"/>
        <end position="521"/>
    </location>
</feature>
<keyword evidence="3" id="KW-0648">Protein biosynthesis</keyword>
<evidence type="ECO:0000256" key="3">
    <source>
        <dbReference type="ARBA" id="ARBA00022917"/>
    </source>
</evidence>
<dbReference type="InterPro" id="IPR036788">
    <property type="entry name" value="T_IF-3_C_sf"/>
</dbReference>
<feature type="domain" description="Translation initiation factor 3 N-terminal" evidence="5">
    <location>
        <begin position="82"/>
        <end position="148"/>
    </location>
</feature>
<feature type="compositionally biased region" description="Polar residues" evidence="4">
    <location>
        <begin position="469"/>
        <end position="501"/>
    </location>
</feature>
<dbReference type="SUPFAM" id="SSF54364">
    <property type="entry name" value="Translation initiation factor IF3, N-terminal domain"/>
    <property type="match status" value="1"/>
</dbReference>
<evidence type="ECO:0000313" key="6">
    <source>
        <dbReference type="EMBL" id="OAY79724.1"/>
    </source>
</evidence>
<feature type="region of interest" description="Disordered" evidence="4">
    <location>
        <begin position="311"/>
        <end position="552"/>
    </location>
</feature>
<dbReference type="Proteomes" id="UP000092600">
    <property type="component" value="Unassembled WGS sequence"/>
</dbReference>
<feature type="region of interest" description="Disordered" evidence="4">
    <location>
        <begin position="246"/>
        <end position="281"/>
    </location>
</feature>
<comment type="similarity">
    <text evidence="1">Belongs to the IF-3 family.</text>
</comment>
<keyword evidence="2 6" id="KW-0396">Initiation factor</keyword>
<dbReference type="PANTHER" id="PTHR10938:SF4">
    <property type="entry name" value="TRANSLATION INITIATION FACTOR IF3-1, MITOCHONDRIAL"/>
    <property type="match status" value="1"/>
</dbReference>
<proteinExistence type="inferred from homology"/>
<feature type="region of interest" description="Disordered" evidence="4">
    <location>
        <begin position="19"/>
        <end position="44"/>
    </location>
</feature>
<dbReference type="GO" id="GO:0003743">
    <property type="term" value="F:translation initiation factor activity"/>
    <property type="evidence" value="ECO:0007669"/>
    <property type="project" value="UniProtKB-KW"/>
</dbReference>
<dbReference type="InterPro" id="IPR019814">
    <property type="entry name" value="Translation_initiation_fac_3_N"/>
</dbReference>
<evidence type="ECO:0000256" key="1">
    <source>
        <dbReference type="ARBA" id="ARBA00005439"/>
    </source>
</evidence>
<dbReference type="Pfam" id="PF05198">
    <property type="entry name" value="IF3_N"/>
    <property type="match status" value="1"/>
</dbReference>
<dbReference type="SUPFAM" id="SSF55200">
    <property type="entry name" value="Translation initiation factor IF3, C-terminal domain"/>
    <property type="match status" value="1"/>
</dbReference>
<dbReference type="PANTHER" id="PTHR10938">
    <property type="entry name" value="TRANSLATION INITIATION FACTOR IF-3"/>
    <property type="match status" value="1"/>
</dbReference>
<feature type="compositionally biased region" description="Polar residues" evidence="4">
    <location>
        <begin position="543"/>
        <end position="552"/>
    </location>
</feature>
<dbReference type="STRING" id="4615.A0A199VRM9"/>
<dbReference type="GO" id="GO:0043022">
    <property type="term" value="F:ribosome binding"/>
    <property type="evidence" value="ECO:0007669"/>
    <property type="project" value="TreeGrafter"/>
</dbReference>
<accession>A0A199VRM9</accession>
<comment type="caution">
    <text evidence="6">The sequence shown here is derived from an EMBL/GenBank/DDBJ whole genome shotgun (WGS) entry which is preliminary data.</text>
</comment>
<evidence type="ECO:0000256" key="2">
    <source>
        <dbReference type="ARBA" id="ARBA00022540"/>
    </source>
</evidence>
<name>A0A199VRM9_ANACO</name>
<feature type="compositionally biased region" description="Acidic residues" evidence="4">
    <location>
        <begin position="263"/>
        <end position="280"/>
    </location>
</feature>
<sequence length="552" mass="60292">MAMWRRSGVAAIHSLRRRSPSLLGGGAAPPSPPQPWRSPEVLGTLRGSPPKSFFDLVPARSFAAPIQAKPKTANDASSGPRVNAAITVPFVRLVTDEGHSIVSTKEALDRAMKLNLDLVEVQRAANPPVCKMMDFHKEKYKQEIKEKERAKTKEQKDLKVKAEAIIRLTERGYRVKCTAMPTGKDEEDLGGLLSRLLTLIEDVSVVESGPHVDPNKAYVIVRHVKFASRKSGKKVSEVVDTVSKGVQSAVSQSSLSQDATAREDEEEEWEPDESYSETDVEERVVAEAQDRGFNKELVRSKSNVVNDFEKSLNSDARGNGIDSRPNSVNPKLNTERAKNEEPAIVDTNRYSKPNQGLRVPFNNKQREPYPSNQASPPPPYRNFPFNNKQREPYPSNQASPPPPYRNFDLGSPEQAKLEKPGTGNPNNPIPPPRSEQAKLEKPGTGDPNNPIPPPKSYGIFSTPKAAGTTEKQNTGDATTTQSYGIFSSKSAEKPSNGSSPTPKFGIFNSAKKEGSSDRSKSSDANSGNTSNQSSTTPRFGVFSSKNTATSNN</sequence>
<organism evidence="6 7">
    <name type="scientific">Ananas comosus</name>
    <name type="common">Pineapple</name>
    <name type="synonym">Ananas ananas</name>
    <dbReference type="NCBI Taxonomy" id="4615"/>
    <lineage>
        <taxon>Eukaryota</taxon>
        <taxon>Viridiplantae</taxon>
        <taxon>Streptophyta</taxon>
        <taxon>Embryophyta</taxon>
        <taxon>Tracheophyta</taxon>
        <taxon>Spermatophyta</taxon>
        <taxon>Magnoliopsida</taxon>
        <taxon>Liliopsida</taxon>
        <taxon>Poales</taxon>
        <taxon>Bromeliaceae</taxon>
        <taxon>Bromelioideae</taxon>
        <taxon>Ananas</taxon>
    </lineage>
</organism>
<dbReference type="EMBL" id="LSRQ01001021">
    <property type="protein sequence ID" value="OAY79724.1"/>
    <property type="molecule type" value="Genomic_DNA"/>
</dbReference>
<dbReference type="GO" id="GO:0032790">
    <property type="term" value="P:ribosome disassembly"/>
    <property type="evidence" value="ECO:0007669"/>
    <property type="project" value="TreeGrafter"/>
</dbReference>
<dbReference type="Gene3D" id="3.30.110.10">
    <property type="entry name" value="Translation initiation factor 3 (IF-3), C-terminal domain"/>
    <property type="match status" value="1"/>
</dbReference>
<gene>
    <name evidence="6" type="ORF">ACMD2_07655</name>
</gene>
<dbReference type="InterPro" id="IPR036787">
    <property type="entry name" value="T_IF-3_N_sf"/>
</dbReference>
<dbReference type="NCBIfam" id="TIGR00168">
    <property type="entry name" value="infC"/>
    <property type="match status" value="1"/>
</dbReference>
<dbReference type="Gene3D" id="3.10.20.80">
    <property type="entry name" value="Translation initiation factor 3 (IF-3), N-terminal domain"/>
    <property type="match status" value="1"/>
</dbReference>
<reference evidence="6 7" key="1">
    <citation type="journal article" date="2016" name="DNA Res.">
        <title>The draft genome of MD-2 pineapple using hybrid error correction of long reads.</title>
        <authorList>
            <person name="Redwan R.M."/>
            <person name="Saidin A."/>
            <person name="Kumar S.V."/>
        </authorList>
    </citation>
    <scope>NUCLEOTIDE SEQUENCE [LARGE SCALE GENOMIC DNA]</scope>
    <source>
        <strain evidence="7">cv. MD2</strain>
        <tissue evidence="6">Leaf</tissue>
    </source>
</reference>
<dbReference type="InterPro" id="IPR001288">
    <property type="entry name" value="Translation_initiation_fac_3"/>
</dbReference>
<protein>
    <submittedName>
        <fullName evidence="6">Translation initiation factor IF-3</fullName>
    </submittedName>
</protein>
<evidence type="ECO:0000313" key="7">
    <source>
        <dbReference type="Proteomes" id="UP000092600"/>
    </source>
</evidence>
<feature type="compositionally biased region" description="Low complexity" evidence="4">
    <location>
        <begin position="522"/>
        <end position="536"/>
    </location>
</feature>
<feature type="compositionally biased region" description="Low complexity" evidence="4">
    <location>
        <begin position="246"/>
        <end position="257"/>
    </location>
</feature>
<feature type="compositionally biased region" description="Low complexity" evidence="4">
    <location>
        <begin position="382"/>
        <end position="398"/>
    </location>
</feature>